<keyword evidence="4" id="KW-0503">Monooxygenase</keyword>
<dbReference type="EC" id="1.-.-.-" evidence="6"/>
<dbReference type="InterPro" id="IPR036661">
    <property type="entry name" value="Luciferase-like_sf"/>
</dbReference>
<dbReference type="InterPro" id="IPR050172">
    <property type="entry name" value="SsuD_RutA_monooxygenase"/>
</dbReference>
<evidence type="ECO:0000256" key="3">
    <source>
        <dbReference type="ARBA" id="ARBA00023002"/>
    </source>
</evidence>
<proteinExistence type="predicted"/>
<keyword evidence="3 6" id="KW-0560">Oxidoreductase</keyword>
<dbReference type="EMBL" id="JAODWD010000001">
    <property type="protein sequence ID" value="MCT7657112.1"/>
    <property type="molecule type" value="Genomic_DNA"/>
</dbReference>
<keyword evidence="2" id="KW-0288">FMN</keyword>
<accession>A0ABT2M4C3</accession>
<organism evidence="6 7">
    <name type="scientific">Mycobacterium deserti</name>
    <dbReference type="NCBI Taxonomy" id="2978347"/>
    <lineage>
        <taxon>Bacteria</taxon>
        <taxon>Bacillati</taxon>
        <taxon>Actinomycetota</taxon>
        <taxon>Actinomycetes</taxon>
        <taxon>Mycobacteriales</taxon>
        <taxon>Mycobacteriaceae</taxon>
        <taxon>Mycobacterium</taxon>
    </lineage>
</organism>
<dbReference type="Pfam" id="PF00296">
    <property type="entry name" value="Bac_luciferase"/>
    <property type="match status" value="1"/>
</dbReference>
<dbReference type="RefSeq" id="WP_260991187.1">
    <property type="nucleotide sequence ID" value="NZ_JAODWD010000001.1"/>
</dbReference>
<evidence type="ECO:0000313" key="6">
    <source>
        <dbReference type="EMBL" id="MCT7657112.1"/>
    </source>
</evidence>
<keyword evidence="7" id="KW-1185">Reference proteome</keyword>
<dbReference type="InterPro" id="IPR019921">
    <property type="entry name" value="Lucif-like_OxRdtase_Rv2161c"/>
</dbReference>
<evidence type="ECO:0000259" key="5">
    <source>
        <dbReference type="Pfam" id="PF00296"/>
    </source>
</evidence>
<evidence type="ECO:0000256" key="4">
    <source>
        <dbReference type="ARBA" id="ARBA00023033"/>
    </source>
</evidence>
<dbReference type="NCBIfam" id="TIGR03619">
    <property type="entry name" value="F420_Rv2161c"/>
    <property type="match status" value="1"/>
</dbReference>
<reference evidence="7" key="1">
    <citation type="submission" date="2023-07" db="EMBL/GenBank/DDBJ databases">
        <authorList>
            <person name="Deng Y."/>
            <person name="Zhang Y.-Q."/>
        </authorList>
    </citation>
    <scope>NUCLEOTIDE SEQUENCE [LARGE SCALE GENOMIC DNA]</scope>
    <source>
        <strain evidence="7">CPCC 205710</strain>
    </source>
</reference>
<protein>
    <submittedName>
        <fullName evidence="6">TIGR03619 family F420-dependent LLM class oxidoreductase</fullName>
        <ecNumber evidence="6">1.-.-.-</ecNumber>
    </submittedName>
</protein>
<evidence type="ECO:0000256" key="1">
    <source>
        <dbReference type="ARBA" id="ARBA00022630"/>
    </source>
</evidence>
<evidence type="ECO:0000256" key="2">
    <source>
        <dbReference type="ARBA" id="ARBA00022643"/>
    </source>
</evidence>
<comment type="caution">
    <text evidence="6">The sequence shown here is derived from an EMBL/GenBank/DDBJ whole genome shotgun (WGS) entry which is preliminary data.</text>
</comment>
<gene>
    <name evidence="6" type="ORF">N4S67_01600</name>
</gene>
<dbReference type="PANTHER" id="PTHR42847">
    <property type="entry name" value="ALKANESULFONATE MONOOXYGENASE"/>
    <property type="match status" value="1"/>
</dbReference>
<dbReference type="GO" id="GO:0016491">
    <property type="term" value="F:oxidoreductase activity"/>
    <property type="evidence" value="ECO:0007669"/>
    <property type="project" value="UniProtKB-KW"/>
</dbReference>
<dbReference type="PANTHER" id="PTHR42847:SF4">
    <property type="entry name" value="ALKANESULFONATE MONOOXYGENASE-RELATED"/>
    <property type="match status" value="1"/>
</dbReference>
<sequence>MKFTVEYPSDVPTANPQLREPAVMRALSSRAEELGFDAIALADHPAPSAKWRRAGGHNTFEPAVALAFFAAATETIRLMTHLYVLPFRNPYLAAKTLTSVDIVSGGRLIAGVGAGYLRSEFAALGVDFDDRIRLFDEYLVALHQVWTHPERPVTGSTFAATGELNLDVPTQKPHPPLWIGGNSIATLRRVVEHGSGWCPMVGPAAVASAVRTASIENVADFSRAVERLRELLTAAGRHPDSIEIQVAAPAVDLDDPSALAALDTYIAEMRCAGATRILAHVDAGSASAADKSMTRLADHFGIGD</sequence>
<feature type="domain" description="Luciferase-like" evidence="5">
    <location>
        <begin position="3"/>
        <end position="269"/>
    </location>
</feature>
<keyword evidence="1" id="KW-0285">Flavoprotein</keyword>
<dbReference type="InterPro" id="IPR011251">
    <property type="entry name" value="Luciferase-like_dom"/>
</dbReference>
<name>A0ABT2M4C3_9MYCO</name>
<dbReference type="SUPFAM" id="SSF51679">
    <property type="entry name" value="Bacterial luciferase-like"/>
    <property type="match status" value="1"/>
</dbReference>
<dbReference type="Gene3D" id="3.20.20.30">
    <property type="entry name" value="Luciferase-like domain"/>
    <property type="match status" value="1"/>
</dbReference>
<evidence type="ECO:0000313" key="7">
    <source>
        <dbReference type="Proteomes" id="UP001206639"/>
    </source>
</evidence>
<dbReference type="Proteomes" id="UP001206639">
    <property type="component" value="Unassembled WGS sequence"/>
</dbReference>